<reference evidence="12" key="1">
    <citation type="submission" date="2017-02" db="UniProtKB">
        <authorList>
            <consortium name="WormBaseParasite"/>
        </authorList>
    </citation>
    <scope>IDENTIFICATION</scope>
</reference>
<feature type="domain" description="Acyl-CoA dehydrogenase/oxidase N-terminal" evidence="9">
    <location>
        <begin position="103"/>
        <end position="180"/>
    </location>
</feature>
<evidence type="ECO:0000259" key="9">
    <source>
        <dbReference type="Pfam" id="PF02771"/>
    </source>
</evidence>
<keyword evidence="4 6" id="KW-0274">FAD</keyword>
<dbReference type="PANTHER" id="PTHR42803">
    <property type="entry name" value="ACYL-COA DEHYDROGENASE"/>
    <property type="match status" value="1"/>
</dbReference>
<evidence type="ECO:0000256" key="2">
    <source>
        <dbReference type="ARBA" id="ARBA00009347"/>
    </source>
</evidence>
<dbReference type="AlphaFoldDB" id="A0A0N5A290"/>
<dbReference type="Gene3D" id="1.10.540.10">
    <property type="entry name" value="Acyl-CoA dehydrogenase/oxidase, N-terminal domain"/>
    <property type="match status" value="1"/>
</dbReference>
<dbReference type="SUPFAM" id="SSF47203">
    <property type="entry name" value="Acyl-CoA dehydrogenase C-terminal domain-like"/>
    <property type="match status" value="1"/>
</dbReference>
<dbReference type="InterPro" id="IPR009075">
    <property type="entry name" value="AcylCo_DH/oxidase_C"/>
</dbReference>
<evidence type="ECO:0000259" key="8">
    <source>
        <dbReference type="Pfam" id="PF02770"/>
    </source>
</evidence>
<evidence type="ECO:0000256" key="5">
    <source>
        <dbReference type="ARBA" id="ARBA00023002"/>
    </source>
</evidence>
<protein>
    <submittedName>
        <fullName evidence="12">Acyl-CoA dehydrogenase</fullName>
    </submittedName>
</protein>
<dbReference type="GO" id="GO:0016627">
    <property type="term" value="F:oxidoreductase activity, acting on the CH-CH group of donors"/>
    <property type="evidence" value="ECO:0007669"/>
    <property type="project" value="InterPro"/>
</dbReference>
<feature type="domain" description="Acyl-CoA dehydrogenase/oxidase C-terminal" evidence="7">
    <location>
        <begin position="305"/>
        <end position="474"/>
    </location>
</feature>
<dbReference type="InterPro" id="IPR009100">
    <property type="entry name" value="AcylCoA_DH/oxidase_NM_dom_sf"/>
</dbReference>
<dbReference type="Pfam" id="PF02770">
    <property type="entry name" value="Acyl-CoA_dh_M"/>
    <property type="match status" value="1"/>
</dbReference>
<proteinExistence type="inferred from homology"/>
<evidence type="ECO:0000259" key="10">
    <source>
        <dbReference type="Pfam" id="PF12806"/>
    </source>
</evidence>
<evidence type="ECO:0000256" key="4">
    <source>
        <dbReference type="ARBA" id="ARBA00022827"/>
    </source>
</evidence>
<keyword evidence="5 6" id="KW-0560">Oxidoreductase</keyword>
<accession>A0A0N5A290</accession>
<dbReference type="Gene3D" id="2.40.110.10">
    <property type="entry name" value="Butyryl-CoA Dehydrogenase, subunit A, domain 2"/>
    <property type="match status" value="1"/>
</dbReference>
<dbReference type="Pfam" id="PF12806">
    <property type="entry name" value="Acyl-CoA_dh_C"/>
    <property type="match status" value="1"/>
</dbReference>
<dbReference type="WBParaSite" id="PTRK_0001573800.1">
    <property type="protein sequence ID" value="PTRK_0001573800.1"/>
    <property type="gene ID" value="PTRK_0001573800"/>
</dbReference>
<keyword evidence="11" id="KW-1185">Reference proteome</keyword>
<dbReference type="GO" id="GO:0050660">
    <property type="term" value="F:flavin adenine dinucleotide binding"/>
    <property type="evidence" value="ECO:0007669"/>
    <property type="project" value="InterPro"/>
</dbReference>
<dbReference type="STRING" id="131310.A0A0N5A290"/>
<feature type="domain" description="Acetyl-CoA dehydrogenase-like C-terminal" evidence="10">
    <location>
        <begin position="491"/>
        <end position="616"/>
    </location>
</feature>
<evidence type="ECO:0000259" key="7">
    <source>
        <dbReference type="Pfam" id="PF00441"/>
    </source>
</evidence>
<evidence type="ECO:0000256" key="6">
    <source>
        <dbReference type="RuleBase" id="RU362125"/>
    </source>
</evidence>
<dbReference type="InterPro" id="IPR025878">
    <property type="entry name" value="Acyl-CoA_dh-like_C_dom"/>
</dbReference>
<dbReference type="InterPro" id="IPR036250">
    <property type="entry name" value="AcylCo_DH-like_C"/>
</dbReference>
<feature type="domain" description="Acyl-CoA oxidase/dehydrogenase middle" evidence="8">
    <location>
        <begin position="186"/>
        <end position="294"/>
    </location>
</feature>
<dbReference type="SUPFAM" id="SSF56645">
    <property type="entry name" value="Acyl-CoA dehydrogenase NM domain-like"/>
    <property type="match status" value="1"/>
</dbReference>
<dbReference type="InterPro" id="IPR046373">
    <property type="entry name" value="Acyl-CoA_Oxase/DH_mid-dom_sf"/>
</dbReference>
<dbReference type="Pfam" id="PF02771">
    <property type="entry name" value="Acyl-CoA_dh_N"/>
    <property type="match status" value="1"/>
</dbReference>
<organism evidence="11 12">
    <name type="scientific">Parastrongyloides trichosuri</name>
    <name type="common">Possum-specific nematode worm</name>
    <dbReference type="NCBI Taxonomy" id="131310"/>
    <lineage>
        <taxon>Eukaryota</taxon>
        <taxon>Metazoa</taxon>
        <taxon>Ecdysozoa</taxon>
        <taxon>Nematoda</taxon>
        <taxon>Chromadorea</taxon>
        <taxon>Rhabditida</taxon>
        <taxon>Tylenchina</taxon>
        <taxon>Panagrolaimomorpha</taxon>
        <taxon>Strongyloidoidea</taxon>
        <taxon>Strongyloididae</taxon>
        <taxon>Parastrongyloides</taxon>
    </lineage>
</organism>
<dbReference type="PANTHER" id="PTHR42803:SF1">
    <property type="entry name" value="BROAD-SPECIFICITY LINEAR ACYL-COA DEHYDROGENASE FADE5"/>
    <property type="match status" value="1"/>
</dbReference>
<dbReference type="Pfam" id="PF00441">
    <property type="entry name" value="Acyl-CoA_dh_1"/>
    <property type="match status" value="1"/>
</dbReference>
<keyword evidence="3 6" id="KW-0285">Flavoprotein</keyword>
<evidence type="ECO:0000256" key="3">
    <source>
        <dbReference type="ARBA" id="ARBA00022630"/>
    </source>
</evidence>
<dbReference type="InterPro" id="IPR013786">
    <property type="entry name" value="AcylCoA_DH/ox_N"/>
</dbReference>
<dbReference type="Proteomes" id="UP000038045">
    <property type="component" value="Unplaced"/>
</dbReference>
<comment type="cofactor">
    <cofactor evidence="1 6">
        <name>FAD</name>
        <dbReference type="ChEBI" id="CHEBI:57692"/>
    </cofactor>
</comment>
<dbReference type="InterPro" id="IPR052166">
    <property type="entry name" value="Diverse_Acyl-CoA_DH"/>
</dbReference>
<evidence type="ECO:0000256" key="1">
    <source>
        <dbReference type="ARBA" id="ARBA00001974"/>
    </source>
</evidence>
<evidence type="ECO:0000313" key="12">
    <source>
        <dbReference type="WBParaSite" id="PTRK_0001573800.1"/>
    </source>
</evidence>
<evidence type="ECO:0000313" key="11">
    <source>
        <dbReference type="Proteomes" id="UP000038045"/>
    </source>
</evidence>
<dbReference type="FunFam" id="2.40.110.10:FF:000031">
    <property type="entry name" value="Acyl-CoA dehydrogenase, putative"/>
    <property type="match status" value="1"/>
</dbReference>
<dbReference type="InterPro" id="IPR006091">
    <property type="entry name" value="Acyl-CoA_Oxase/DH_mid-dom"/>
</dbReference>
<dbReference type="InterPro" id="IPR037069">
    <property type="entry name" value="AcylCoA_DH/ox_N_sf"/>
</dbReference>
<sequence>MFQTPSSDTGRAPFCRRQTWRKCMPVYRAPVRDTQFILNDVLGVQSRNDLPSYAEMSSDTVEAILQEGAKLAEQTLFPVNYSGDREGCERLPDASVKVPQGFKEAYDQYCAGGWVGLAAPEEFGGQGLPYLLHAAVGEYMSSANMALMMYPGLTQGAIAAIITHGTDEQKQTYLPKMIEGRWSGTMNLTEPHCGTDLGLLRTKAVPQADGSYKITGSKIFISAGEHGMTDNIIHLVLARIEGAPEGNKGISLFIVPKFNLDANGEAGTRNGVTCGSIEEKMGIHGNSTCVMNYDEATGFLIGGENKGLRAMFTMMNEARLGVALQGLSIAETAYQNAADYARERLQGRALTGAAYPDKKADPIIVHQDIRRSLLTIRAFNEAGRALLLSTALQSDIAHYSGDEAVRELADDHVGLLTPVLKGVLTDKGFDHAVMAQQVFGGHGYIEENGMSQYVRDARITMIYEGANGIQALDLVGRKLPANGGRALMAYFKEIGDFCEENRADEALSFYTKHLKKGLNDLQTASMWLMQNAMAKPDNAGAASTDYMHLFGLVAFGYMWAKMVKAAQAKLNAGDGDKAYYETKLVTARFYMERIMPETQLRLARIQTGADTLMTLPEDAF</sequence>
<name>A0A0N5A290_PARTI</name>
<dbReference type="Gene3D" id="1.20.140.10">
    <property type="entry name" value="Butyryl-CoA Dehydrogenase, subunit A, domain 3"/>
    <property type="match status" value="1"/>
</dbReference>
<comment type="similarity">
    <text evidence="2 6">Belongs to the acyl-CoA dehydrogenase family.</text>
</comment>